<proteinExistence type="predicted"/>
<evidence type="ECO:0000256" key="1">
    <source>
        <dbReference type="SAM" id="Phobius"/>
    </source>
</evidence>
<dbReference type="Proteomes" id="UP000002072">
    <property type="component" value="Chromosome"/>
</dbReference>
<gene>
    <name evidence="2" type="ordered locus">Smon_1463</name>
</gene>
<reference evidence="2 3" key="1">
    <citation type="journal article" date="2009" name="Stand. Genomic Sci.">
        <title>Complete genome sequence of Streptobacillus moniliformis type strain (9901T).</title>
        <authorList>
            <person name="Nolan M."/>
            <person name="Gronow S."/>
            <person name="Lapidus A."/>
            <person name="Ivanova N."/>
            <person name="Copeland A."/>
            <person name="Lucas S."/>
            <person name="Del Rio T.G."/>
            <person name="Chen F."/>
            <person name="Tice H."/>
            <person name="Pitluck S."/>
            <person name="Cheng J.F."/>
            <person name="Sims D."/>
            <person name="Meincke L."/>
            <person name="Bruce D."/>
            <person name="Goodwin L."/>
            <person name="Brettin T."/>
            <person name="Han C."/>
            <person name="Detter J.C."/>
            <person name="Ovchinikova G."/>
            <person name="Pati A."/>
            <person name="Mavromatis K."/>
            <person name="Mikhailova N."/>
            <person name="Chen A."/>
            <person name="Palaniappan K."/>
            <person name="Land M."/>
            <person name="Hauser L."/>
            <person name="Chang Y.J."/>
            <person name="Jeffries C.D."/>
            <person name="Rohde M."/>
            <person name="Sproer C."/>
            <person name="Goker M."/>
            <person name="Bristow J."/>
            <person name="Eisen J.A."/>
            <person name="Markowitz V."/>
            <person name="Hugenholtz P."/>
            <person name="Kyrpides N.C."/>
            <person name="Klenk H.P."/>
            <person name="Chain P."/>
        </authorList>
    </citation>
    <scope>NUCLEOTIDE SEQUENCE [LARGE SCALE GENOMIC DNA]</scope>
    <source>
        <strain evidence="3">ATCC 14647 / DSM 12112 / NCTC 10651 / 9901</strain>
    </source>
</reference>
<feature type="transmembrane region" description="Helical" evidence="1">
    <location>
        <begin position="30"/>
        <end position="47"/>
    </location>
</feature>
<accession>D1AVY6</accession>
<evidence type="ECO:0000313" key="3">
    <source>
        <dbReference type="Proteomes" id="UP000002072"/>
    </source>
</evidence>
<keyword evidence="1" id="KW-0472">Membrane</keyword>
<dbReference type="KEGG" id="smf:Smon_1463"/>
<dbReference type="AlphaFoldDB" id="D1AVY6"/>
<sequence length="56" mass="6756">MKKLFLIDLIASFLIVETHISVLPRYIKTWYMQSLIVVLILASYFIIRHFIIKKFK</sequence>
<keyword evidence="1" id="KW-1133">Transmembrane helix</keyword>
<name>D1AVY6_STRM9</name>
<keyword evidence="3" id="KW-1185">Reference proteome</keyword>
<protein>
    <submittedName>
        <fullName evidence="2">Uncharacterized protein</fullName>
    </submittedName>
</protein>
<organism evidence="2 3">
    <name type="scientific">Streptobacillus moniliformis (strain ATCC 14647 / DSM 12112 / NCTC 10651 / 9901)</name>
    <dbReference type="NCBI Taxonomy" id="519441"/>
    <lineage>
        <taxon>Bacteria</taxon>
        <taxon>Fusobacteriati</taxon>
        <taxon>Fusobacteriota</taxon>
        <taxon>Fusobacteriia</taxon>
        <taxon>Fusobacteriales</taxon>
        <taxon>Leptotrichiaceae</taxon>
        <taxon>Streptobacillus</taxon>
    </lineage>
</organism>
<dbReference type="EMBL" id="CP001779">
    <property type="protein sequence ID" value="ACZ01896.1"/>
    <property type="molecule type" value="Genomic_DNA"/>
</dbReference>
<keyword evidence="1" id="KW-0812">Transmembrane</keyword>
<evidence type="ECO:0000313" key="2">
    <source>
        <dbReference type="EMBL" id="ACZ01896.1"/>
    </source>
</evidence>
<dbReference type="HOGENOM" id="CLU_3012408_0_0_0"/>